<evidence type="ECO:0000313" key="3">
    <source>
        <dbReference type="EMBL" id="GIG53102.1"/>
    </source>
</evidence>
<dbReference type="AlphaFoldDB" id="A0A919Q0M2"/>
<evidence type="ECO:0000313" key="4">
    <source>
        <dbReference type="Proteomes" id="UP000660611"/>
    </source>
</evidence>
<organism evidence="3 4">
    <name type="scientific">Dactylosporangium siamense</name>
    <dbReference type="NCBI Taxonomy" id="685454"/>
    <lineage>
        <taxon>Bacteria</taxon>
        <taxon>Bacillati</taxon>
        <taxon>Actinomycetota</taxon>
        <taxon>Actinomycetes</taxon>
        <taxon>Micromonosporales</taxon>
        <taxon>Micromonosporaceae</taxon>
        <taxon>Dactylosporangium</taxon>
    </lineage>
</organism>
<dbReference type="EMBL" id="BONQ01000211">
    <property type="protein sequence ID" value="GIG53102.1"/>
    <property type="molecule type" value="Genomic_DNA"/>
</dbReference>
<dbReference type="SUPFAM" id="SSF160631">
    <property type="entry name" value="SMI1/KNR4-like"/>
    <property type="match status" value="1"/>
</dbReference>
<accession>A0A919Q0M2</accession>
<dbReference type="Pfam" id="PF09346">
    <property type="entry name" value="SMI1_KNR4"/>
    <property type="match status" value="1"/>
</dbReference>
<feature type="compositionally biased region" description="Basic and acidic residues" evidence="1">
    <location>
        <begin position="179"/>
        <end position="189"/>
    </location>
</feature>
<name>A0A919Q0M2_9ACTN</name>
<dbReference type="InterPro" id="IPR037883">
    <property type="entry name" value="Knr4/Smi1-like_sf"/>
</dbReference>
<protein>
    <recommendedName>
        <fullName evidence="2">Knr4/Smi1-like domain-containing protein</fullName>
    </recommendedName>
</protein>
<proteinExistence type="predicted"/>
<sequence length="189" mass="21074">MSLETSLEQIEQWLQQHTPTTAALLAPPATDAEIATLEEVLGFRLRPEVEALLRWHNGSTGFDGAFPLAPVHRMLDTRQIAERWRTINDVTRDSRVEWPDLWRPTWLPLTTDEGLASLMVDHSPGATGEVFYWDHVDTRNQQVPPWPNLASEVADLATALLTGGRMSGTASHPGLRPVVAHDGELGWDE</sequence>
<evidence type="ECO:0000256" key="1">
    <source>
        <dbReference type="SAM" id="MobiDB-lite"/>
    </source>
</evidence>
<dbReference type="RefSeq" id="WP_203854705.1">
    <property type="nucleotide sequence ID" value="NZ_BAAAVW010000050.1"/>
</dbReference>
<comment type="caution">
    <text evidence="3">The sequence shown here is derived from an EMBL/GenBank/DDBJ whole genome shotgun (WGS) entry which is preliminary data.</text>
</comment>
<evidence type="ECO:0000259" key="2">
    <source>
        <dbReference type="Pfam" id="PF09346"/>
    </source>
</evidence>
<feature type="region of interest" description="Disordered" evidence="1">
    <location>
        <begin position="168"/>
        <end position="189"/>
    </location>
</feature>
<dbReference type="Proteomes" id="UP000660611">
    <property type="component" value="Unassembled WGS sequence"/>
</dbReference>
<dbReference type="Gene3D" id="3.40.1580.10">
    <property type="entry name" value="SMI1/KNR4-like"/>
    <property type="match status" value="1"/>
</dbReference>
<gene>
    <name evidence="3" type="ORF">Dsi01nite_111430</name>
</gene>
<keyword evidence="4" id="KW-1185">Reference proteome</keyword>
<feature type="domain" description="Knr4/Smi1-like" evidence="2">
    <location>
        <begin position="28"/>
        <end position="138"/>
    </location>
</feature>
<reference evidence="3" key="1">
    <citation type="submission" date="2021-01" db="EMBL/GenBank/DDBJ databases">
        <title>Whole genome shotgun sequence of Dactylosporangium siamense NBRC 106093.</title>
        <authorList>
            <person name="Komaki H."/>
            <person name="Tamura T."/>
        </authorList>
    </citation>
    <scope>NUCLEOTIDE SEQUENCE</scope>
    <source>
        <strain evidence="3">NBRC 106093</strain>
    </source>
</reference>
<dbReference type="InterPro" id="IPR018958">
    <property type="entry name" value="Knr4/Smi1-like_dom"/>
</dbReference>